<name>A0A9D2GXM5_9BACE</name>
<feature type="active site" evidence="7">
    <location>
        <position position="92"/>
    </location>
</feature>
<reference evidence="10" key="1">
    <citation type="journal article" date="2021" name="PeerJ">
        <title>Extensive microbial diversity within the chicken gut microbiome revealed by metagenomics and culture.</title>
        <authorList>
            <person name="Gilroy R."/>
            <person name="Ravi A."/>
            <person name="Getino M."/>
            <person name="Pursley I."/>
            <person name="Horton D.L."/>
            <person name="Alikhan N.F."/>
            <person name="Baker D."/>
            <person name="Gharbi K."/>
            <person name="Hall N."/>
            <person name="Watson M."/>
            <person name="Adriaenssens E.M."/>
            <person name="Foster-Nyarko E."/>
            <person name="Jarju S."/>
            <person name="Secka A."/>
            <person name="Antonio M."/>
            <person name="Oren A."/>
            <person name="Chaudhuri R.R."/>
            <person name="La Ragione R."/>
            <person name="Hildebrand F."/>
            <person name="Pallen M.J."/>
        </authorList>
    </citation>
    <scope>NUCLEOTIDE SEQUENCE</scope>
    <source>
        <strain evidence="10">CHK118-2852</strain>
    </source>
</reference>
<feature type="binding site" evidence="5">
    <location>
        <begin position="92"/>
        <end position="93"/>
    </location>
    <ligand>
        <name>substrate</name>
    </ligand>
</feature>
<dbReference type="SMART" id="SM00870">
    <property type="entry name" value="Asparaginase"/>
    <property type="match status" value="1"/>
</dbReference>
<evidence type="ECO:0000256" key="1">
    <source>
        <dbReference type="ARBA" id="ARBA00010518"/>
    </source>
</evidence>
<dbReference type="InterPro" id="IPR037152">
    <property type="entry name" value="L-asparaginase_N_sf"/>
</dbReference>
<feature type="active site" description="O-isoaspartyl threonine intermediate" evidence="4">
    <location>
        <position position="16"/>
    </location>
</feature>
<dbReference type="InterPro" id="IPR040919">
    <property type="entry name" value="Asparaginase_C"/>
</dbReference>
<protein>
    <recommendedName>
        <fullName evidence="2">asparaginase</fullName>
        <ecNumber evidence="2">3.5.1.1</ecNumber>
    </recommendedName>
</protein>
<dbReference type="EC" id="3.5.1.1" evidence="2"/>
<dbReference type="FunFam" id="3.40.50.1170:FF:000004">
    <property type="entry name" value="L-asparaginase, type I"/>
    <property type="match status" value="1"/>
</dbReference>
<evidence type="ECO:0000256" key="5">
    <source>
        <dbReference type="PIRSR" id="PIRSR001220-2"/>
    </source>
</evidence>
<dbReference type="PROSITE" id="PS00917">
    <property type="entry name" value="ASN_GLN_ASE_2"/>
    <property type="match status" value="1"/>
</dbReference>
<comment type="caution">
    <text evidence="10">The sequence shown here is derived from an EMBL/GenBank/DDBJ whole genome shotgun (WGS) entry which is preliminary data.</text>
</comment>
<evidence type="ECO:0000259" key="8">
    <source>
        <dbReference type="Pfam" id="PF00710"/>
    </source>
</evidence>
<accession>A0A9D2GXM5</accession>
<dbReference type="InterPro" id="IPR027474">
    <property type="entry name" value="L-asparaginase_N"/>
</dbReference>
<dbReference type="FunFam" id="3.40.50.40:FF:000001">
    <property type="entry name" value="L-asparaginase 1"/>
    <property type="match status" value="1"/>
</dbReference>
<evidence type="ECO:0000313" key="11">
    <source>
        <dbReference type="Proteomes" id="UP000824108"/>
    </source>
</evidence>
<dbReference type="GO" id="GO:0009066">
    <property type="term" value="P:aspartate family amino acid metabolic process"/>
    <property type="evidence" value="ECO:0007669"/>
    <property type="project" value="UniProtKB-ARBA"/>
</dbReference>
<comment type="similarity">
    <text evidence="1">Belongs to the asparaginase 1 family.</text>
</comment>
<dbReference type="InterPro" id="IPR036152">
    <property type="entry name" value="Asp/glu_Ase-like_sf"/>
</dbReference>
<evidence type="ECO:0000256" key="3">
    <source>
        <dbReference type="ARBA" id="ARBA00022801"/>
    </source>
</evidence>
<evidence type="ECO:0000256" key="7">
    <source>
        <dbReference type="PROSITE-ProRule" id="PRU10100"/>
    </source>
</evidence>
<dbReference type="Pfam" id="PF17763">
    <property type="entry name" value="Asparaginase_C"/>
    <property type="match status" value="1"/>
</dbReference>
<dbReference type="SUPFAM" id="SSF53774">
    <property type="entry name" value="Glutaminase/Asparaginase"/>
    <property type="match status" value="1"/>
</dbReference>
<dbReference type="EMBL" id="DXAV01000019">
    <property type="protein sequence ID" value="HIZ90900.1"/>
    <property type="molecule type" value="Genomic_DNA"/>
</dbReference>
<feature type="domain" description="L-asparaginase N-terminal" evidence="8">
    <location>
        <begin position="8"/>
        <end position="198"/>
    </location>
</feature>
<dbReference type="PANTHER" id="PTHR11707:SF28">
    <property type="entry name" value="60 KDA LYSOPHOSPHOLIPASE"/>
    <property type="match status" value="1"/>
</dbReference>
<dbReference type="GO" id="GO:0004067">
    <property type="term" value="F:asparaginase activity"/>
    <property type="evidence" value="ECO:0007669"/>
    <property type="project" value="UniProtKB-UniRule"/>
</dbReference>
<dbReference type="InterPro" id="IPR020827">
    <property type="entry name" value="Asparaginase/glutaminase_AS1"/>
</dbReference>
<dbReference type="InterPro" id="IPR006034">
    <property type="entry name" value="Asparaginase/glutaminase-like"/>
</dbReference>
<dbReference type="AlphaFoldDB" id="A0A9D2GXM5"/>
<dbReference type="InterPro" id="IPR027473">
    <property type="entry name" value="L-asparaginase_C"/>
</dbReference>
<dbReference type="PRINTS" id="PR00139">
    <property type="entry name" value="ASNGLNASE"/>
</dbReference>
<dbReference type="InterPro" id="IPR006033">
    <property type="entry name" value="AsnA_fam"/>
</dbReference>
<feature type="active site" evidence="6">
    <location>
        <position position="16"/>
    </location>
</feature>
<dbReference type="PROSITE" id="PS51732">
    <property type="entry name" value="ASN_GLN_ASE_3"/>
    <property type="match status" value="1"/>
</dbReference>
<evidence type="ECO:0000256" key="4">
    <source>
        <dbReference type="PIRSR" id="PIRSR001220-1"/>
    </source>
</evidence>
<keyword evidence="3 10" id="KW-0378">Hydrolase</keyword>
<gene>
    <name evidence="10" type="ORF">H9807_02065</name>
</gene>
<dbReference type="Pfam" id="PF00710">
    <property type="entry name" value="Asparaginase"/>
    <property type="match status" value="1"/>
</dbReference>
<reference evidence="10" key="2">
    <citation type="submission" date="2021-04" db="EMBL/GenBank/DDBJ databases">
        <authorList>
            <person name="Gilroy R."/>
        </authorList>
    </citation>
    <scope>NUCLEOTIDE SEQUENCE</scope>
    <source>
        <strain evidence="10">CHK118-2852</strain>
    </source>
</reference>
<dbReference type="Gene3D" id="3.40.50.40">
    <property type="match status" value="1"/>
</dbReference>
<dbReference type="PANTHER" id="PTHR11707">
    <property type="entry name" value="L-ASPARAGINASE"/>
    <property type="match status" value="1"/>
</dbReference>
<dbReference type="Proteomes" id="UP000824108">
    <property type="component" value="Unassembled WGS sequence"/>
</dbReference>
<evidence type="ECO:0000256" key="6">
    <source>
        <dbReference type="PROSITE-ProRule" id="PRU10099"/>
    </source>
</evidence>
<dbReference type="InterPro" id="IPR041725">
    <property type="entry name" value="L-asparaginase_I"/>
</dbReference>
<evidence type="ECO:0000256" key="2">
    <source>
        <dbReference type="ARBA" id="ARBA00012920"/>
    </source>
</evidence>
<dbReference type="PIRSF" id="PIRSF500176">
    <property type="entry name" value="L_ASNase"/>
    <property type="match status" value="1"/>
</dbReference>
<dbReference type="PIRSF" id="PIRSF001220">
    <property type="entry name" value="L-ASNase_gatD"/>
    <property type="match status" value="1"/>
</dbReference>
<dbReference type="PROSITE" id="PS00144">
    <property type="entry name" value="ASN_GLN_ASE_1"/>
    <property type="match status" value="1"/>
</dbReference>
<evidence type="ECO:0000313" key="10">
    <source>
        <dbReference type="EMBL" id="HIZ90900.1"/>
    </source>
</evidence>
<dbReference type="NCBIfam" id="TIGR00519">
    <property type="entry name" value="asnASE_I"/>
    <property type="match status" value="1"/>
</dbReference>
<dbReference type="InterPro" id="IPR027475">
    <property type="entry name" value="Asparaginase/glutaminase_AS2"/>
</dbReference>
<feature type="binding site" evidence="5">
    <location>
        <position position="61"/>
    </location>
    <ligand>
        <name>substrate</name>
    </ligand>
</feature>
<dbReference type="CDD" id="cd08963">
    <property type="entry name" value="L-asparaginase_I"/>
    <property type="match status" value="1"/>
</dbReference>
<dbReference type="SFLD" id="SFLDS00057">
    <property type="entry name" value="Glutaminase/Asparaginase"/>
    <property type="match status" value="1"/>
</dbReference>
<evidence type="ECO:0000259" key="9">
    <source>
        <dbReference type="Pfam" id="PF17763"/>
    </source>
</evidence>
<sequence>MAANNTSVLLIYTGGTIGMIENPETGALENFTMEQLQKHIPELHNFGFSIDTYQFDPPIDSSDMDPEAWQRLVRIVSEHYDRYTGFVILHGTDTMAYTASALSFMLENLNKPVILTGSQLPIGVLRTDGKENLLTSIEIATACHANGRPVVPEVCIFFENHLMRGNRTTKMNAENFNAFRSFNYPNLASAGIHIKYNNVQIHAHSGAATLKPHYLLDTNIGVLKLFPGIQENVVAALLATKGLKAVVLETYGSGNAPRKEWFLRHLHDACQRGIVIVNVTQCHAGMVEMERYETGYWLMQAGVVSGYDSTTESAVTKLMFLLGHNYGPDEVRRLMTVPLAGEITV</sequence>
<organism evidence="10 11">
    <name type="scientific">Candidatus Bacteroides merdavium</name>
    <dbReference type="NCBI Taxonomy" id="2838472"/>
    <lineage>
        <taxon>Bacteria</taxon>
        <taxon>Pseudomonadati</taxon>
        <taxon>Bacteroidota</taxon>
        <taxon>Bacteroidia</taxon>
        <taxon>Bacteroidales</taxon>
        <taxon>Bacteroidaceae</taxon>
        <taxon>Bacteroides</taxon>
    </lineage>
</organism>
<dbReference type="Gene3D" id="3.40.50.1170">
    <property type="entry name" value="L-asparaginase, N-terminal domain"/>
    <property type="match status" value="1"/>
</dbReference>
<proteinExistence type="inferred from homology"/>
<feature type="domain" description="Asparaginase/glutaminase C-terminal" evidence="9">
    <location>
        <begin position="219"/>
        <end position="335"/>
    </location>
</feature>